<organism evidence="4 5">
    <name type="scientific">Hemiselmis andersenii</name>
    <name type="common">Cryptophyte alga</name>
    <dbReference type="NCBI Taxonomy" id="464988"/>
    <lineage>
        <taxon>Eukaryota</taxon>
        <taxon>Cryptophyceae</taxon>
        <taxon>Cryptomonadales</taxon>
        <taxon>Hemiselmidaceae</taxon>
        <taxon>Hemiselmis</taxon>
    </lineage>
</organism>
<dbReference type="Pfam" id="PF06470">
    <property type="entry name" value="SMC_hinge"/>
    <property type="match status" value="1"/>
</dbReference>
<keyword evidence="4" id="KW-0542">Nucleomorph</keyword>
<evidence type="ECO:0000259" key="3">
    <source>
        <dbReference type="Pfam" id="PF06470"/>
    </source>
</evidence>
<dbReference type="Gene3D" id="1.20.1060.20">
    <property type="match status" value="1"/>
</dbReference>
<dbReference type="InterPro" id="IPR027417">
    <property type="entry name" value="P-loop_NTPase"/>
</dbReference>
<name>A9BK90_HEMAN</name>
<dbReference type="GO" id="GO:0005524">
    <property type="term" value="F:ATP binding"/>
    <property type="evidence" value="ECO:0007669"/>
    <property type="project" value="InterPro"/>
</dbReference>
<feature type="domain" description="SMC hinge" evidence="3">
    <location>
        <begin position="474"/>
        <end position="578"/>
    </location>
</feature>
<evidence type="ECO:0000313" key="4">
    <source>
        <dbReference type="EMBL" id="ABW97923.1"/>
    </source>
</evidence>
<dbReference type="InterPro" id="IPR036277">
    <property type="entry name" value="SMC_hinge_sf"/>
</dbReference>
<dbReference type="EMBL" id="CP000881">
    <property type="protein sequence ID" value="ABW97923.1"/>
    <property type="molecule type" value="Genomic_DNA"/>
</dbReference>
<feature type="domain" description="RecF/RecN/SMC N-terminal" evidence="2">
    <location>
        <begin position="3"/>
        <end position="1066"/>
    </location>
</feature>
<accession>A9BK90</accession>
<dbReference type="PANTHER" id="PTHR43977">
    <property type="entry name" value="STRUCTURAL MAINTENANCE OF CHROMOSOMES PROTEIN 3"/>
    <property type="match status" value="1"/>
</dbReference>
<dbReference type="InterPro" id="IPR003395">
    <property type="entry name" value="RecF/RecN/SMC_N"/>
</dbReference>
<dbReference type="Gene3D" id="3.30.70.1620">
    <property type="match status" value="1"/>
</dbReference>
<evidence type="ECO:0000256" key="1">
    <source>
        <dbReference type="ARBA" id="ARBA00023054"/>
    </source>
</evidence>
<dbReference type="SUPFAM" id="SSF52540">
    <property type="entry name" value="P-loop containing nucleoside triphosphate hydrolases"/>
    <property type="match status" value="2"/>
</dbReference>
<reference evidence="4 5" key="1">
    <citation type="journal article" date="2007" name="Proc. Natl. Acad. Sci. U.S.A.">
        <title>Nucleomorph genome of Hemiselmis andersenii reveals complete intron loss and compaction as a driver of protein structure and function.</title>
        <authorList>
            <person name="Lane C.E."/>
            <person name="van den Heuvel K."/>
            <person name="Kozera C."/>
            <person name="Curtis B.A."/>
            <person name="Parsons B.J."/>
            <person name="Bowman S."/>
            <person name="Archibald J.M."/>
        </authorList>
    </citation>
    <scope>NUCLEOTIDE SEQUENCE [LARGE SCALE GENOMIC DNA]</scope>
    <source>
        <strain evidence="4 5">CCMP644</strain>
    </source>
</reference>
<dbReference type="RefSeq" id="XP_001712248.1">
    <property type="nucleotide sequence ID" value="XM_001712196.1"/>
</dbReference>
<dbReference type="GeneID" id="5739608"/>
<dbReference type="SUPFAM" id="SSF75553">
    <property type="entry name" value="Smc hinge domain"/>
    <property type="match status" value="1"/>
</dbReference>
<dbReference type="Pfam" id="PF02463">
    <property type="entry name" value="SMC_N"/>
    <property type="match status" value="1"/>
</dbReference>
<dbReference type="GO" id="GO:0051276">
    <property type="term" value="P:chromosome organization"/>
    <property type="evidence" value="ECO:0007669"/>
    <property type="project" value="InterPro"/>
</dbReference>
<geneLocation type="nucleomorph" evidence="4"/>
<proteinExistence type="predicted"/>
<dbReference type="Proteomes" id="UP000243127">
    <property type="component" value="Nucleomorph 1"/>
</dbReference>
<dbReference type="Gene3D" id="3.40.50.300">
    <property type="entry name" value="P-loop containing nucleotide triphosphate hydrolases"/>
    <property type="match status" value="2"/>
</dbReference>
<protein>
    <submittedName>
        <fullName evidence="4">Smc3</fullName>
    </submittedName>
</protein>
<dbReference type="InterPro" id="IPR010935">
    <property type="entry name" value="SMC_hinge"/>
</dbReference>
<gene>
    <name evidence="4" type="ORF">HAN_1g79</name>
</gene>
<keyword evidence="1" id="KW-0175">Coiled coil</keyword>
<dbReference type="GO" id="GO:0005694">
    <property type="term" value="C:chromosome"/>
    <property type="evidence" value="ECO:0007669"/>
    <property type="project" value="InterPro"/>
</dbReference>
<evidence type="ECO:0000313" key="5">
    <source>
        <dbReference type="Proteomes" id="UP000243127"/>
    </source>
</evidence>
<evidence type="ECO:0000259" key="2">
    <source>
        <dbReference type="Pfam" id="PF02463"/>
    </source>
</evidence>
<sequence length="1087" mass="130467">MFLLSIKIFNFKCFSYHCLKENISCGINVFVGANGSGKTSFFDAVFNLFFEKEPHSKIFKDERFTNSGEGEKSYSIIECIFDNSDGFFPIPRKKVKIRRIFNMKWDKIFINDSLFSLKNFRNLFNSFKITSEQIYFKIDQGAHSSFKVFNPFKRLKIFKKYIGLEMFEKFKAKTIGLLNHSNSLKKKIENLICHLTKKTKKNIQKMKSEKKIKNLKKKIFFLKNIFEIDKNNEINAKGKFFKKKIQIKKNFLQINSIRIFFFWIDFQFFQTKRKSLGSEIKKKEYKLKNKKEFLIRRPQKFRIEKIYKKIETYFSFKKIQNLEKIWFNSFKKQENIFKKKINFGRRKKVKNDENFRKKVKKNENSTSIFTNLFTERIFGLIKNKNGNFFKKQFLKKSIKKIEKTQMKFLFPEKNPFLFKKKIYFYLSELSVEKEILKKNLFKKEKNLENNLGGKIVKGVRNLLYLLKKNPNLRKKVFGLFLDLFSVHKYFSLCVENLSRKILTFIVVENKESAIEIIEKSQQEKKIKMTFLINSKNRSLLEQNINIPASIPIRFCLYYEKSFNFLMEKLFFDTFVTKSSKIVDQLFTYKKFKFTTLDGEVYQNNGVISSLNFSPENSLLLTISFLKKERLFLEWINLIKKKLNKNLYQLHFFFLKKFSIIKWSRNIKKTCKNLYCLKKQTKKKKNSLFYLFDYNTKKEKKLIMKKVKKNFSKIVISLQNKKLFSSLKNKKKKIMIFSFSNMQIFWKNYLVFSKKFFFFFFQMKFKKKNKIFFNTNSNKKNFPEIFFSFFNPKGKNLSKNTKKNFILFSISFLKILREECVYSKSFFQSFKILFSEKNKKPNYRADKKFCFFLVNFFHESFVLISDFLKFKFPNVDYNKKEISFRNKIFDIIYVFREIETDLLILKQTFNDMEEKNERFFYVSLGKVSKKFNQLCEKILNGGRGSIIIHYNNCYDRFSKKKFLRKVNGLSILFKSEKEGVVNFCDQVSTGQASLVFALLLISFREIIKVKIYILDEFDSNFDPNFLKIFCYLIKQLSSLQIQFLISSYKKNFLSIGDKWFGVSFLSKGSIIGNIDKKNALKFVSKTFV</sequence>
<dbReference type="AlphaFoldDB" id="A9BK90"/>